<evidence type="ECO:0000313" key="3">
    <source>
        <dbReference type="Proteomes" id="UP000286045"/>
    </source>
</evidence>
<feature type="compositionally biased region" description="Basic residues" evidence="1">
    <location>
        <begin position="193"/>
        <end position="205"/>
    </location>
</feature>
<evidence type="ECO:0000256" key="1">
    <source>
        <dbReference type="SAM" id="MobiDB-lite"/>
    </source>
</evidence>
<feature type="compositionally biased region" description="Polar residues" evidence="1">
    <location>
        <begin position="1"/>
        <end position="20"/>
    </location>
</feature>
<keyword evidence="3" id="KW-1185">Reference proteome</keyword>
<proteinExistence type="predicted"/>
<feature type="region of interest" description="Disordered" evidence="1">
    <location>
        <begin position="1"/>
        <end position="65"/>
    </location>
</feature>
<organism evidence="2 3">
    <name type="scientific">Xylaria grammica</name>
    <dbReference type="NCBI Taxonomy" id="363999"/>
    <lineage>
        <taxon>Eukaryota</taxon>
        <taxon>Fungi</taxon>
        <taxon>Dikarya</taxon>
        <taxon>Ascomycota</taxon>
        <taxon>Pezizomycotina</taxon>
        <taxon>Sordariomycetes</taxon>
        <taxon>Xylariomycetidae</taxon>
        <taxon>Xylariales</taxon>
        <taxon>Xylariaceae</taxon>
        <taxon>Xylaria</taxon>
    </lineage>
</organism>
<reference evidence="2 3" key="1">
    <citation type="submission" date="2018-12" db="EMBL/GenBank/DDBJ databases">
        <title>Draft genome sequence of Xylaria grammica IHI A82.</title>
        <authorList>
            <person name="Buettner E."/>
            <person name="Kellner H."/>
        </authorList>
    </citation>
    <scope>NUCLEOTIDE SEQUENCE [LARGE SCALE GENOMIC DNA]</scope>
    <source>
        <strain evidence="2 3">IHI A82</strain>
    </source>
</reference>
<dbReference type="Proteomes" id="UP000286045">
    <property type="component" value="Unassembled WGS sequence"/>
</dbReference>
<feature type="region of interest" description="Disordered" evidence="1">
    <location>
        <begin position="157"/>
        <end position="239"/>
    </location>
</feature>
<feature type="region of interest" description="Disordered" evidence="1">
    <location>
        <begin position="100"/>
        <end position="135"/>
    </location>
</feature>
<evidence type="ECO:0000313" key="2">
    <source>
        <dbReference type="EMBL" id="RWA14202.1"/>
    </source>
</evidence>
<dbReference type="AlphaFoldDB" id="A0A439DII2"/>
<name>A0A439DII2_9PEZI</name>
<sequence length="347" mass="37251">MNPLTESGTRSSPRSISTDEASGLANANANANAKPTPPRSQPIAIELPAPKKVSSAPVYTPPAPLSARGDLPGGYFPLHEEQNRVYRSHPFDLDASEARMKSIQRASKESPSNIRASGHPIVKGDIGPATTNVPPAKADRAMEIPQLNVNKLMQTDSASTSNTPVASYMPLGDQSSHLPMGKYYPSNYEKRKGEKRKKGKNHHRPAISEPTVSKSEPQVPVINQPSTMGHARNESEAKRRLQQYQRDMIAQATIALNRGNANEAALGPIRSLGFGNMMNPSKPRLAPLGSPGPVTPMELEGSDNGYLGVHGPATTQAELSRVMKPEEGRIRQEGNISSVVELGPSTL</sequence>
<comment type="caution">
    <text evidence="2">The sequence shown here is derived from an EMBL/GenBank/DDBJ whole genome shotgun (WGS) entry which is preliminary data.</text>
</comment>
<gene>
    <name evidence="2" type="ORF">EKO27_g938</name>
</gene>
<accession>A0A439DII2</accession>
<dbReference type="EMBL" id="RYZI01000012">
    <property type="protein sequence ID" value="RWA14202.1"/>
    <property type="molecule type" value="Genomic_DNA"/>
</dbReference>
<protein>
    <submittedName>
        <fullName evidence="2">Uncharacterized protein</fullName>
    </submittedName>
</protein>
<feature type="compositionally biased region" description="Polar residues" evidence="1">
    <location>
        <begin position="210"/>
        <end position="227"/>
    </location>
</feature>